<keyword evidence="2" id="KW-0732">Signal</keyword>
<dbReference type="CDD" id="cd13579">
    <property type="entry name" value="PBP2_Bug_NagM"/>
    <property type="match status" value="1"/>
</dbReference>
<dbReference type="PANTHER" id="PTHR42928">
    <property type="entry name" value="TRICARBOXYLATE-BINDING PROTEIN"/>
    <property type="match status" value="1"/>
</dbReference>
<evidence type="ECO:0000313" key="4">
    <source>
        <dbReference type="Proteomes" id="UP001056201"/>
    </source>
</evidence>
<proteinExistence type="inferred from homology"/>
<name>A0ABY4SBA1_AQUTE</name>
<evidence type="ECO:0000313" key="3">
    <source>
        <dbReference type="EMBL" id="URI08570.1"/>
    </source>
</evidence>
<dbReference type="EMBL" id="CP097636">
    <property type="protein sequence ID" value="URI08570.1"/>
    <property type="molecule type" value="Genomic_DNA"/>
</dbReference>
<dbReference type="PROSITE" id="PS51318">
    <property type="entry name" value="TAT"/>
    <property type="match status" value="1"/>
</dbReference>
<accession>A0ABY4SBA1</accession>
<reference evidence="3" key="1">
    <citation type="submission" date="2022-05" db="EMBL/GenBank/DDBJ databases">
        <title>An RpoN-dependent PEP-CTERM gene is involved in floc formation of an Aquincola tertiaricarbonis strain.</title>
        <authorList>
            <person name="Qiu D."/>
            <person name="Xia M."/>
        </authorList>
    </citation>
    <scope>NUCLEOTIDE SEQUENCE</scope>
    <source>
        <strain evidence="3">RN12</strain>
    </source>
</reference>
<dbReference type="Gene3D" id="3.40.190.10">
    <property type="entry name" value="Periplasmic binding protein-like II"/>
    <property type="match status" value="1"/>
</dbReference>
<evidence type="ECO:0000256" key="2">
    <source>
        <dbReference type="SAM" id="SignalP"/>
    </source>
</evidence>
<feature type="signal peptide" evidence="2">
    <location>
        <begin position="1"/>
        <end position="33"/>
    </location>
</feature>
<comment type="similarity">
    <text evidence="1">Belongs to the UPF0065 (bug) family.</text>
</comment>
<evidence type="ECO:0000256" key="1">
    <source>
        <dbReference type="ARBA" id="ARBA00006987"/>
    </source>
</evidence>
<keyword evidence="4" id="KW-1185">Reference proteome</keyword>
<gene>
    <name evidence="3" type="ORF">MW290_23605</name>
</gene>
<dbReference type="InterPro" id="IPR042100">
    <property type="entry name" value="Bug_dom1"/>
</dbReference>
<feature type="chain" id="PRO_5046761223" evidence="2">
    <location>
        <begin position="34"/>
        <end position="336"/>
    </location>
</feature>
<sequence length="336" mass="35300">MVTTRREFIRRSAALSAATAAAPALFGTGAAQAQQPPTVDALRIVTGFAAGGTSDTVCRRLAEGLRGIYARNALVENKTGAGGQIAIASMKQAPADGTVMLQTPASMLTIYPHIYKKLQYDPFKDLVPVSVACTFEFALAVGPVVPASVTNVPEFLAWVKAHPEHANFGSPAAGSTPHFTAEMLSRAGGAGMRHVPYRGTQPAVLDLTGGQIASVSGPIGDFLPHLGGGRVRLLGVSGAKRSRFVPQTPTYAEQGIKDVVTDEWFAFYLPAGTSPEIAQRANAAMRTALAKPEVIDGLAAMGLEARSSTQAELADMQRRDTERWGPIVKAVGFTAD</sequence>
<dbReference type="RefSeq" id="WP_250196792.1">
    <property type="nucleotide sequence ID" value="NZ_CP097636.1"/>
</dbReference>
<dbReference type="Gene3D" id="3.40.190.150">
    <property type="entry name" value="Bordetella uptake gene, domain 1"/>
    <property type="match status" value="1"/>
</dbReference>
<dbReference type="Proteomes" id="UP001056201">
    <property type="component" value="Chromosome 2"/>
</dbReference>
<dbReference type="InterPro" id="IPR006311">
    <property type="entry name" value="TAT_signal"/>
</dbReference>
<protein>
    <submittedName>
        <fullName evidence="3">Bug family tripartite tricarboxylate transporter substrate binding protein</fullName>
    </submittedName>
</protein>
<dbReference type="InterPro" id="IPR005064">
    <property type="entry name" value="BUG"/>
</dbReference>
<organism evidence="3 4">
    <name type="scientific">Aquincola tertiaricarbonis</name>
    <dbReference type="NCBI Taxonomy" id="391953"/>
    <lineage>
        <taxon>Bacteria</taxon>
        <taxon>Pseudomonadati</taxon>
        <taxon>Pseudomonadota</taxon>
        <taxon>Betaproteobacteria</taxon>
        <taxon>Burkholderiales</taxon>
        <taxon>Sphaerotilaceae</taxon>
        <taxon>Aquincola</taxon>
    </lineage>
</organism>
<dbReference type="PANTHER" id="PTHR42928:SF5">
    <property type="entry name" value="BLR1237 PROTEIN"/>
    <property type="match status" value="1"/>
</dbReference>
<dbReference type="PIRSF" id="PIRSF017082">
    <property type="entry name" value="YflP"/>
    <property type="match status" value="1"/>
</dbReference>
<dbReference type="Pfam" id="PF03401">
    <property type="entry name" value="TctC"/>
    <property type="match status" value="1"/>
</dbReference>